<dbReference type="RefSeq" id="WP_280835003.1">
    <property type="nucleotide sequence ID" value="NZ_JARXVE010000010.1"/>
</dbReference>
<dbReference type="Gene3D" id="2.40.128.600">
    <property type="match status" value="1"/>
</dbReference>
<dbReference type="PANTHER" id="PTHR46825">
    <property type="entry name" value="D-ALANYL-D-ALANINE-CARBOXYPEPTIDASE/ENDOPEPTIDASE AMPH"/>
    <property type="match status" value="1"/>
</dbReference>
<dbReference type="PROSITE" id="PS51257">
    <property type="entry name" value="PROKAR_LIPOPROTEIN"/>
    <property type="match status" value="1"/>
</dbReference>
<dbReference type="Pfam" id="PF11954">
    <property type="entry name" value="DUF3471"/>
    <property type="match status" value="1"/>
</dbReference>
<evidence type="ECO:0000256" key="1">
    <source>
        <dbReference type="SAM" id="SignalP"/>
    </source>
</evidence>
<dbReference type="EMBL" id="JARXVE010000010">
    <property type="protein sequence ID" value="MDH6198432.1"/>
    <property type="molecule type" value="Genomic_DNA"/>
</dbReference>
<organism evidence="4 5">
    <name type="scientific">Mycolicibacterium frederiksbergense</name>
    <dbReference type="NCBI Taxonomy" id="117567"/>
    <lineage>
        <taxon>Bacteria</taxon>
        <taxon>Bacillati</taxon>
        <taxon>Actinomycetota</taxon>
        <taxon>Actinomycetes</taxon>
        <taxon>Mycobacteriales</taxon>
        <taxon>Mycobacteriaceae</taxon>
        <taxon>Mycolicibacterium</taxon>
    </lineage>
</organism>
<comment type="caution">
    <text evidence="4">The sequence shown here is derived from an EMBL/GenBank/DDBJ whole genome shotgun (WGS) entry which is preliminary data.</text>
</comment>
<sequence length="519" mass="54598">MYTFRTLACITALGLALTGCSGSAPDPQPISDAPPPLVPAMPLPHDAVDKAVARLDGIAEELMTASGIPGMAVAVVHGGKTVYAKGFGVRDVGGQDRVGADTVFQLASVSKSLAATVVAHQVGAGAVGWDTPLASKLNGFALSDPDVSRMVTVGDMLAHRSGLPDHAGDKLEDLGYDRRYVLEHLRQLPLDPFRVSYAYTNFGFTAAAEAVAAGAGTSWEQLSADVLYRPLGMGSTSSLFADYAARPDRALAHIRIDGRYEPKYVRDADAQSPAGGASSSVNDMARWLAMVLANGSYDGRQVVDPKALLPALTPQVVSARATEPAMRSGFYGYGFNVGSTSAARMQLSHSGAFEIGAASNFVIIPSADVAIIALTNATPSGVPETLTAEFADLVQFGEIRQDWRKSYADAFASMDAPEGELVGNQPPSNPAAAKPLSSYAGVYRNDYWGPATVTERVGKLTLALGPKLVVPLQHWDGDVFTFTLLTENAPPGSISKATFAGDKLTLEYYDDDGMGKFTL</sequence>
<dbReference type="InterPro" id="IPR021860">
    <property type="entry name" value="Peptidase_S12_Pab87-rel_C"/>
</dbReference>
<dbReference type="SUPFAM" id="SSF56601">
    <property type="entry name" value="beta-lactamase/transpeptidase-like"/>
    <property type="match status" value="1"/>
</dbReference>
<dbReference type="InterPro" id="IPR050491">
    <property type="entry name" value="AmpC-like"/>
</dbReference>
<dbReference type="Gene3D" id="3.40.710.10">
    <property type="entry name" value="DD-peptidase/beta-lactamase superfamily"/>
    <property type="match status" value="1"/>
</dbReference>
<reference evidence="4 5" key="1">
    <citation type="submission" date="2023-04" db="EMBL/GenBank/DDBJ databases">
        <title>Forest soil microbial communities from Buena Vista Peninsula, Colon Province, Panama.</title>
        <authorList>
            <person name="Bouskill N."/>
        </authorList>
    </citation>
    <scope>NUCLEOTIDE SEQUENCE [LARGE SCALE GENOMIC DNA]</scope>
    <source>
        <strain evidence="4 5">AC80</strain>
    </source>
</reference>
<proteinExistence type="predicted"/>
<dbReference type="Pfam" id="PF00144">
    <property type="entry name" value="Beta-lactamase"/>
    <property type="match status" value="1"/>
</dbReference>
<evidence type="ECO:0000259" key="3">
    <source>
        <dbReference type="Pfam" id="PF11954"/>
    </source>
</evidence>
<name>A0ABT6L648_9MYCO</name>
<feature type="domain" description="Beta-lactamase-related" evidence="2">
    <location>
        <begin position="56"/>
        <end position="393"/>
    </location>
</feature>
<dbReference type="InterPro" id="IPR012338">
    <property type="entry name" value="Beta-lactam/transpept-like"/>
</dbReference>
<feature type="domain" description="Peptidase S12 Pab87-related C-terminal" evidence="3">
    <location>
        <begin position="426"/>
        <end position="491"/>
    </location>
</feature>
<keyword evidence="5" id="KW-1185">Reference proteome</keyword>
<evidence type="ECO:0000313" key="4">
    <source>
        <dbReference type="EMBL" id="MDH6198432.1"/>
    </source>
</evidence>
<dbReference type="PANTHER" id="PTHR46825:SF15">
    <property type="entry name" value="BETA-LACTAMASE-RELATED DOMAIN-CONTAINING PROTEIN"/>
    <property type="match status" value="1"/>
</dbReference>
<dbReference type="Proteomes" id="UP001160130">
    <property type="component" value="Unassembled WGS sequence"/>
</dbReference>
<feature type="signal peptide" evidence="1">
    <location>
        <begin position="1"/>
        <end position="24"/>
    </location>
</feature>
<dbReference type="InterPro" id="IPR001466">
    <property type="entry name" value="Beta-lactam-related"/>
</dbReference>
<accession>A0ABT6L648</accession>
<gene>
    <name evidence="4" type="ORF">M2272_005091</name>
</gene>
<evidence type="ECO:0000259" key="2">
    <source>
        <dbReference type="Pfam" id="PF00144"/>
    </source>
</evidence>
<protein>
    <submittedName>
        <fullName evidence="4">CubicO group peptidase (Beta-lactamase class C family)</fullName>
    </submittedName>
</protein>
<feature type="chain" id="PRO_5045411879" evidence="1">
    <location>
        <begin position="25"/>
        <end position="519"/>
    </location>
</feature>
<evidence type="ECO:0000313" key="5">
    <source>
        <dbReference type="Proteomes" id="UP001160130"/>
    </source>
</evidence>
<keyword evidence="1" id="KW-0732">Signal</keyword>